<accession>A0A1W6YU42</accession>
<feature type="transmembrane region" description="Helical" evidence="6">
    <location>
        <begin position="173"/>
        <end position="196"/>
    </location>
</feature>
<evidence type="ECO:0000313" key="8">
    <source>
        <dbReference type="EMBL" id="ARP84504.1"/>
    </source>
</evidence>
<keyword evidence="2" id="KW-1003">Cell membrane</keyword>
<feature type="transmembrane region" description="Helical" evidence="6">
    <location>
        <begin position="88"/>
        <end position="108"/>
    </location>
</feature>
<protein>
    <recommendedName>
        <fullName evidence="7">MASE1 domain-containing protein</fullName>
    </recommendedName>
</protein>
<feature type="transmembrane region" description="Helical" evidence="6">
    <location>
        <begin position="114"/>
        <end position="132"/>
    </location>
</feature>
<dbReference type="EMBL" id="CP021108">
    <property type="protein sequence ID" value="ARP84504.1"/>
    <property type="molecule type" value="Genomic_DNA"/>
</dbReference>
<feature type="transmembrane region" description="Helical" evidence="6">
    <location>
        <begin position="334"/>
        <end position="353"/>
    </location>
</feature>
<evidence type="ECO:0000256" key="4">
    <source>
        <dbReference type="ARBA" id="ARBA00022989"/>
    </source>
</evidence>
<sequence>MPPLHARCMRPRVRSRQAMPPIGESAECPSFLPLRTVCCPPDQHCKMRPMFKSHPSPDAMTRHRVLCLLGYTLGYACLAAVSMRERDSVTLSTLFWPPAGLLMAALMLNPPRCWIGWMALAAALHVAIGVEVGNRSVPVALVFALTDLAFCGAVAALWRWRTYAPAVLTTLRATLWFIVVLALGSIGGGALAALGLRAVDTSASAAHWYVWSLAGFVGCIITTPAILAWSRFRPRALAEQNVLHLWIGLIAAFALLAGTTLVFNNPPSGAHFIWHDGFGVSYGPLLFVAIVALAWGAAGSTLTVAGLALVAGSYTLSGMGPYANMDHFTGEPLLAVQGFLGCASLLSLVTTALSADREQALKRTAALTRQLEAALRVSGQVAWEYRRTEERLYWLGRLPYGIDVANEPMPLADWLRHVHEDDRDPVRAWLNTGTESYALRRLRLRLRGSDGSYHAMEMAGSALSQVPDRMTGLMGMASDDARY</sequence>
<dbReference type="GO" id="GO:0005886">
    <property type="term" value="C:plasma membrane"/>
    <property type="evidence" value="ECO:0007669"/>
    <property type="project" value="UniProtKB-SubCell"/>
</dbReference>
<dbReference type="AlphaFoldDB" id="A0A1W6YU42"/>
<evidence type="ECO:0000259" key="7">
    <source>
        <dbReference type="Pfam" id="PF05231"/>
    </source>
</evidence>
<name>A0A1W6YU42_9BORD</name>
<dbReference type="Pfam" id="PF05231">
    <property type="entry name" value="MASE1"/>
    <property type="match status" value="1"/>
</dbReference>
<evidence type="ECO:0000256" key="2">
    <source>
        <dbReference type="ARBA" id="ARBA00022475"/>
    </source>
</evidence>
<evidence type="ECO:0000256" key="5">
    <source>
        <dbReference type="ARBA" id="ARBA00023136"/>
    </source>
</evidence>
<evidence type="ECO:0000313" key="9">
    <source>
        <dbReference type="Proteomes" id="UP000194151"/>
    </source>
</evidence>
<keyword evidence="9" id="KW-1185">Reference proteome</keyword>
<evidence type="ECO:0000256" key="6">
    <source>
        <dbReference type="SAM" id="Phobius"/>
    </source>
</evidence>
<dbReference type="InterPro" id="IPR007895">
    <property type="entry name" value="MASE1"/>
</dbReference>
<comment type="subcellular location">
    <subcellularLocation>
        <location evidence="1">Cell membrane</location>
        <topology evidence="1">Multi-pass membrane protein</topology>
    </subcellularLocation>
</comment>
<evidence type="ECO:0000256" key="1">
    <source>
        <dbReference type="ARBA" id="ARBA00004651"/>
    </source>
</evidence>
<feature type="transmembrane region" description="Helical" evidence="6">
    <location>
        <begin position="139"/>
        <end position="161"/>
    </location>
</feature>
<feature type="domain" description="MASE1" evidence="7">
    <location>
        <begin position="73"/>
        <end position="353"/>
    </location>
</feature>
<feature type="transmembrane region" description="Helical" evidence="6">
    <location>
        <begin position="285"/>
        <end position="314"/>
    </location>
</feature>
<keyword evidence="5 6" id="KW-0472">Membrane</keyword>
<keyword evidence="4 6" id="KW-1133">Transmembrane helix</keyword>
<feature type="transmembrane region" description="Helical" evidence="6">
    <location>
        <begin position="63"/>
        <end position="81"/>
    </location>
</feature>
<dbReference type="STRING" id="1416806.CAL12_12445"/>
<feature type="transmembrane region" description="Helical" evidence="6">
    <location>
        <begin position="242"/>
        <end position="264"/>
    </location>
</feature>
<organism evidence="8 9">
    <name type="scientific">Bordetella genomosp. 8</name>
    <dbReference type="NCBI Taxonomy" id="1416806"/>
    <lineage>
        <taxon>Bacteria</taxon>
        <taxon>Pseudomonadati</taxon>
        <taxon>Pseudomonadota</taxon>
        <taxon>Betaproteobacteria</taxon>
        <taxon>Burkholderiales</taxon>
        <taxon>Alcaligenaceae</taxon>
        <taxon>Bordetella</taxon>
    </lineage>
</organism>
<dbReference type="Proteomes" id="UP000194151">
    <property type="component" value="Chromosome"/>
</dbReference>
<evidence type="ECO:0000256" key="3">
    <source>
        <dbReference type="ARBA" id="ARBA00022692"/>
    </source>
</evidence>
<dbReference type="Gene3D" id="3.30.450.20">
    <property type="entry name" value="PAS domain"/>
    <property type="match status" value="1"/>
</dbReference>
<reference evidence="8 9" key="1">
    <citation type="submission" date="2017-05" db="EMBL/GenBank/DDBJ databases">
        <title>Complete and WGS of Bordetella genogroups.</title>
        <authorList>
            <person name="Spilker T."/>
            <person name="LiPuma J."/>
        </authorList>
    </citation>
    <scope>NUCLEOTIDE SEQUENCE [LARGE SCALE GENOMIC DNA]</scope>
    <source>
        <strain evidence="8 9">AU19157</strain>
    </source>
</reference>
<feature type="transmembrane region" description="Helical" evidence="6">
    <location>
        <begin position="208"/>
        <end position="230"/>
    </location>
</feature>
<proteinExistence type="predicted"/>
<keyword evidence="3 6" id="KW-0812">Transmembrane</keyword>
<gene>
    <name evidence="8" type="ORF">CAL12_12445</name>
</gene>
<dbReference type="KEGG" id="bgv:CAL12_12445"/>